<evidence type="ECO:0000313" key="4">
    <source>
        <dbReference type="Proteomes" id="UP000594638"/>
    </source>
</evidence>
<keyword evidence="4" id="KW-1185">Reference proteome</keyword>
<dbReference type="OrthoDB" id="1888725at2759"/>
<proteinExistence type="inferred from homology"/>
<gene>
    <name evidence="3" type="ORF">OLEA9_A062126</name>
</gene>
<name>A0A8S0PHW6_OLEEU</name>
<comment type="caution">
    <text evidence="3">The sequence shown here is derived from an EMBL/GenBank/DDBJ whole genome shotgun (WGS) entry which is preliminary data.</text>
</comment>
<dbReference type="Gramene" id="OE9A062126T1">
    <property type="protein sequence ID" value="OE9A062126C1"/>
    <property type="gene ID" value="OE9A062126"/>
</dbReference>
<dbReference type="InterPro" id="IPR006041">
    <property type="entry name" value="Pollen_Ole_e1_allergen"/>
</dbReference>
<dbReference type="Proteomes" id="UP000594638">
    <property type="component" value="Unassembled WGS sequence"/>
</dbReference>
<dbReference type="PANTHER" id="PTHR31614:SF24">
    <property type="entry name" value="OLEE1-LIKE PROTEIN"/>
    <property type="match status" value="1"/>
</dbReference>
<reference evidence="3 4" key="1">
    <citation type="submission" date="2019-12" db="EMBL/GenBank/DDBJ databases">
        <authorList>
            <person name="Alioto T."/>
            <person name="Alioto T."/>
            <person name="Gomez Garrido J."/>
        </authorList>
    </citation>
    <scope>NUCLEOTIDE SEQUENCE [LARGE SCALE GENOMIC DNA]</scope>
</reference>
<evidence type="ECO:0008006" key="5">
    <source>
        <dbReference type="Google" id="ProtNLM"/>
    </source>
</evidence>
<dbReference type="PANTHER" id="PTHR31614">
    <property type="entry name" value="PROTEIN DOWNSTREAM OF FLC-RELATED"/>
    <property type="match status" value="1"/>
</dbReference>
<dbReference type="Pfam" id="PF01190">
    <property type="entry name" value="Pollen_Ole_e_1"/>
    <property type="match status" value="1"/>
</dbReference>
<evidence type="ECO:0000256" key="1">
    <source>
        <dbReference type="ARBA" id="ARBA00010049"/>
    </source>
</evidence>
<accession>A0A8S0PHW6</accession>
<dbReference type="AlphaFoldDB" id="A0A8S0PHW6"/>
<evidence type="ECO:0000256" key="2">
    <source>
        <dbReference type="ARBA" id="ARBA00023157"/>
    </source>
</evidence>
<comment type="similarity">
    <text evidence="1">Belongs to the Ole e I family.</text>
</comment>
<organism evidence="3 4">
    <name type="scientific">Olea europaea subsp. europaea</name>
    <dbReference type="NCBI Taxonomy" id="158383"/>
    <lineage>
        <taxon>Eukaryota</taxon>
        <taxon>Viridiplantae</taxon>
        <taxon>Streptophyta</taxon>
        <taxon>Embryophyta</taxon>
        <taxon>Tracheophyta</taxon>
        <taxon>Spermatophyta</taxon>
        <taxon>Magnoliopsida</taxon>
        <taxon>eudicotyledons</taxon>
        <taxon>Gunneridae</taxon>
        <taxon>Pentapetalae</taxon>
        <taxon>asterids</taxon>
        <taxon>lamiids</taxon>
        <taxon>Lamiales</taxon>
        <taxon>Oleaceae</taxon>
        <taxon>Oleeae</taxon>
        <taxon>Olea</taxon>
    </lineage>
</organism>
<sequence>MPGATVKLQCRGDDEGNITYTVTGKTNEKGVYRLFVEGDHEDEICEIKLISSTIKDCDEIPDEGWAKQSSRITITKNNGMHGDVRTANALGFFKKEALPECVELYKELGILPPDL</sequence>
<keyword evidence="2" id="KW-1015">Disulfide bond</keyword>
<dbReference type="EMBL" id="CACTIH010000067">
    <property type="protein sequence ID" value="CAA2947320.1"/>
    <property type="molecule type" value="Genomic_DNA"/>
</dbReference>
<protein>
    <recommendedName>
        <fullName evidence="5">Pollen allergen Ole e 1 family</fullName>
    </recommendedName>
</protein>
<evidence type="ECO:0000313" key="3">
    <source>
        <dbReference type="EMBL" id="CAA2947320.1"/>
    </source>
</evidence>